<feature type="compositionally biased region" description="Basic residues" evidence="1">
    <location>
        <begin position="26"/>
        <end position="39"/>
    </location>
</feature>
<feature type="non-terminal residue" evidence="2">
    <location>
        <position position="110"/>
    </location>
</feature>
<dbReference type="EMBL" id="KZ857476">
    <property type="protein sequence ID" value="RDX42838.1"/>
    <property type="molecule type" value="Genomic_DNA"/>
</dbReference>
<sequence>MPHAAPPSRTRSRPPLPPDLLPMHQHTYHAHLCPPRRHRGPDGSTPLRRCRVSWRTAFLNLFTTPTTILFRAHRVGGRQNASWVARRTQRPTRRTTAKLTMTESTPVRTG</sequence>
<name>A0A371CRC3_9APHY</name>
<reference evidence="2 3" key="1">
    <citation type="journal article" date="2018" name="Biotechnol. Biofuels">
        <title>Integrative visual omics of the white-rot fungus Polyporus brumalis exposes the biotechnological potential of its oxidative enzymes for delignifying raw plant biomass.</title>
        <authorList>
            <person name="Miyauchi S."/>
            <person name="Rancon A."/>
            <person name="Drula E."/>
            <person name="Hage H."/>
            <person name="Chaduli D."/>
            <person name="Favel A."/>
            <person name="Grisel S."/>
            <person name="Henrissat B."/>
            <person name="Herpoel-Gimbert I."/>
            <person name="Ruiz-Duenas F.J."/>
            <person name="Chevret D."/>
            <person name="Hainaut M."/>
            <person name="Lin J."/>
            <person name="Wang M."/>
            <person name="Pangilinan J."/>
            <person name="Lipzen A."/>
            <person name="Lesage-Meessen L."/>
            <person name="Navarro D."/>
            <person name="Riley R."/>
            <person name="Grigoriev I.V."/>
            <person name="Zhou S."/>
            <person name="Raouche S."/>
            <person name="Rosso M.N."/>
        </authorList>
    </citation>
    <scope>NUCLEOTIDE SEQUENCE [LARGE SCALE GENOMIC DNA]</scope>
    <source>
        <strain evidence="2 3">BRFM 1820</strain>
    </source>
</reference>
<accession>A0A371CRC3</accession>
<organism evidence="2 3">
    <name type="scientific">Lentinus brumalis</name>
    <dbReference type="NCBI Taxonomy" id="2498619"/>
    <lineage>
        <taxon>Eukaryota</taxon>
        <taxon>Fungi</taxon>
        <taxon>Dikarya</taxon>
        <taxon>Basidiomycota</taxon>
        <taxon>Agaricomycotina</taxon>
        <taxon>Agaricomycetes</taxon>
        <taxon>Polyporales</taxon>
        <taxon>Polyporaceae</taxon>
        <taxon>Lentinus</taxon>
    </lineage>
</organism>
<evidence type="ECO:0000313" key="3">
    <source>
        <dbReference type="Proteomes" id="UP000256964"/>
    </source>
</evidence>
<protein>
    <submittedName>
        <fullName evidence="2">Uncharacterized protein</fullName>
    </submittedName>
</protein>
<keyword evidence="3" id="KW-1185">Reference proteome</keyword>
<evidence type="ECO:0000256" key="1">
    <source>
        <dbReference type="SAM" id="MobiDB-lite"/>
    </source>
</evidence>
<proteinExistence type="predicted"/>
<evidence type="ECO:0000313" key="2">
    <source>
        <dbReference type="EMBL" id="RDX42838.1"/>
    </source>
</evidence>
<dbReference type="Proteomes" id="UP000256964">
    <property type="component" value="Unassembled WGS sequence"/>
</dbReference>
<feature type="region of interest" description="Disordered" evidence="1">
    <location>
        <begin position="1"/>
        <end position="47"/>
    </location>
</feature>
<dbReference type="AlphaFoldDB" id="A0A371CRC3"/>
<gene>
    <name evidence="2" type="ORF">OH76DRAFT_1410819</name>
</gene>